<comment type="caution">
    <text evidence="2">The sequence shown here is derived from an EMBL/GenBank/DDBJ whole genome shotgun (WGS) entry which is preliminary data.</text>
</comment>
<dbReference type="Proteomes" id="UP000438429">
    <property type="component" value="Unassembled WGS sequence"/>
</dbReference>
<feature type="compositionally biased region" description="Basic and acidic residues" evidence="1">
    <location>
        <begin position="11"/>
        <end position="20"/>
    </location>
</feature>
<sequence>MRYIVKPKSKISVDKRKEAQRALQRGVQPPVKNRADNRTLLLMKEPQALSKSASRSSEESERARRAWQSLCEKIKKEERVEAQRHLGCGCNLRKKTWTIRKEKERERRHQSDDDDDDEDYSKNCFR</sequence>
<accession>A0A6A4SXI0</accession>
<evidence type="ECO:0000313" key="2">
    <source>
        <dbReference type="EMBL" id="KAF0036838.1"/>
    </source>
</evidence>
<reference evidence="2 3" key="1">
    <citation type="submission" date="2019-06" db="EMBL/GenBank/DDBJ databases">
        <title>Draft genomes of female and male turbot (Scophthalmus maximus).</title>
        <authorList>
            <person name="Xu H."/>
            <person name="Xu X.-W."/>
            <person name="Shao C."/>
            <person name="Chen S."/>
        </authorList>
    </citation>
    <scope>NUCLEOTIDE SEQUENCE [LARGE SCALE GENOMIC DNA]</scope>
    <source>
        <strain evidence="2">Ysfricsl-2016a</strain>
        <tissue evidence="2">Blood</tissue>
    </source>
</reference>
<dbReference type="AlphaFoldDB" id="A0A6A4SXI0"/>
<protein>
    <submittedName>
        <fullName evidence="2">Uncharacterized protein</fullName>
    </submittedName>
</protein>
<name>A0A6A4SXI0_SCOMX</name>
<dbReference type="EMBL" id="VEVO01000009">
    <property type="protein sequence ID" value="KAF0036838.1"/>
    <property type="molecule type" value="Genomic_DNA"/>
</dbReference>
<gene>
    <name evidence="2" type="ORF">F2P81_009712</name>
</gene>
<feature type="region of interest" description="Disordered" evidence="1">
    <location>
        <begin position="1"/>
        <end position="37"/>
    </location>
</feature>
<evidence type="ECO:0000256" key="1">
    <source>
        <dbReference type="SAM" id="MobiDB-lite"/>
    </source>
</evidence>
<feature type="compositionally biased region" description="Basic and acidic residues" evidence="1">
    <location>
        <begin position="99"/>
        <end position="111"/>
    </location>
</feature>
<organism evidence="2 3">
    <name type="scientific">Scophthalmus maximus</name>
    <name type="common">Turbot</name>
    <name type="synonym">Psetta maxima</name>
    <dbReference type="NCBI Taxonomy" id="52904"/>
    <lineage>
        <taxon>Eukaryota</taxon>
        <taxon>Metazoa</taxon>
        <taxon>Chordata</taxon>
        <taxon>Craniata</taxon>
        <taxon>Vertebrata</taxon>
        <taxon>Euteleostomi</taxon>
        <taxon>Actinopterygii</taxon>
        <taxon>Neopterygii</taxon>
        <taxon>Teleostei</taxon>
        <taxon>Neoteleostei</taxon>
        <taxon>Acanthomorphata</taxon>
        <taxon>Carangaria</taxon>
        <taxon>Pleuronectiformes</taxon>
        <taxon>Pleuronectoidei</taxon>
        <taxon>Scophthalmidae</taxon>
        <taxon>Scophthalmus</taxon>
    </lineage>
</organism>
<feature type="region of interest" description="Disordered" evidence="1">
    <location>
        <begin position="99"/>
        <end position="126"/>
    </location>
</feature>
<evidence type="ECO:0000313" key="3">
    <source>
        <dbReference type="Proteomes" id="UP000438429"/>
    </source>
</evidence>
<proteinExistence type="predicted"/>